<dbReference type="EMBL" id="PVMZ01000022">
    <property type="protein sequence ID" value="PRX15846.1"/>
    <property type="molecule type" value="Genomic_DNA"/>
</dbReference>
<organism evidence="1 2">
    <name type="scientific">Actinoplanes italicus</name>
    <dbReference type="NCBI Taxonomy" id="113567"/>
    <lineage>
        <taxon>Bacteria</taxon>
        <taxon>Bacillati</taxon>
        <taxon>Actinomycetota</taxon>
        <taxon>Actinomycetes</taxon>
        <taxon>Micromonosporales</taxon>
        <taxon>Micromonosporaceae</taxon>
        <taxon>Actinoplanes</taxon>
    </lineage>
</organism>
<comment type="caution">
    <text evidence="1">The sequence shown here is derived from an EMBL/GenBank/DDBJ whole genome shotgun (WGS) entry which is preliminary data.</text>
</comment>
<gene>
    <name evidence="1" type="ORF">CLV67_12286</name>
</gene>
<protein>
    <submittedName>
        <fullName evidence="1">Uncharacterized protein</fullName>
    </submittedName>
</protein>
<dbReference type="AlphaFoldDB" id="A0A2T0JZA7"/>
<accession>A0A2T0JZA7</accession>
<proteinExistence type="predicted"/>
<reference evidence="1 2" key="1">
    <citation type="submission" date="2018-03" db="EMBL/GenBank/DDBJ databases">
        <title>Genomic Encyclopedia of Archaeal and Bacterial Type Strains, Phase II (KMG-II): from individual species to whole genera.</title>
        <authorList>
            <person name="Goeker M."/>
        </authorList>
    </citation>
    <scope>NUCLEOTIDE SEQUENCE [LARGE SCALE GENOMIC DNA]</scope>
    <source>
        <strain evidence="1 2">DSM 43146</strain>
    </source>
</reference>
<name>A0A2T0JZA7_9ACTN</name>
<dbReference type="Proteomes" id="UP000239415">
    <property type="component" value="Unassembled WGS sequence"/>
</dbReference>
<sequence length="80" mass="8451">MLACSTGVTVVGTDYGVSEERTGINLAGKRLDAVLARPCHGTAKGLVVMVWGPIPSTIAPITFAPFIRFLSLGPRKPRIT</sequence>
<keyword evidence="2" id="KW-1185">Reference proteome</keyword>
<evidence type="ECO:0000313" key="1">
    <source>
        <dbReference type="EMBL" id="PRX15846.1"/>
    </source>
</evidence>
<evidence type="ECO:0000313" key="2">
    <source>
        <dbReference type="Proteomes" id="UP000239415"/>
    </source>
</evidence>